<evidence type="ECO:0000313" key="2">
    <source>
        <dbReference type="EMBL" id="KAL1838383.1"/>
    </source>
</evidence>
<sequence length="217" mass="24202">MAESGATGAASSSLSLEDLVKAFKTFSQLANEDLVAQFTRILQDHEELQIKNARLRTAHEVDCESIAHLRAEVAKDEDLLKVQEEKRKALKKDLAAAHAEIRSAKKELEEKTARATELRNGLDTRDREIKDLNRAVDQERTAAQKARSAQQQAAKRIVALEDDLAKTQRFLQDARDELDRMRSMGLTLTKQPRETRYASPLFPAPTAPGLDPVASSD</sequence>
<dbReference type="Proteomes" id="UP001586593">
    <property type="component" value="Unassembled WGS sequence"/>
</dbReference>
<proteinExistence type="predicted"/>
<accession>A0ABR3VB49</accession>
<evidence type="ECO:0000313" key="3">
    <source>
        <dbReference type="Proteomes" id="UP001586593"/>
    </source>
</evidence>
<evidence type="ECO:0000256" key="1">
    <source>
        <dbReference type="SAM" id="MobiDB-lite"/>
    </source>
</evidence>
<gene>
    <name evidence="2" type="ORF">VTK73DRAFT_4344</name>
</gene>
<organism evidence="2 3">
    <name type="scientific">Phialemonium thermophilum</name>
    <dbReference type="NCBI Taxonomy" id="223376"/>
    <lineage>
        <taxon>Eukaryota</taxon>
        <taxon>Fungi</taxon>
        <taxon>Dikarya</taxon>
        <taxon>Ascomycota</taxon>
        <taxon>Pezizomycotina</taxon>
        <taxon>Sordariomycetes</taxon>
        <taxon>Sordariomycetidae</taxon>
        <taxon>Cephalothecales</taxon>
        <taxon>Cephalothecaceae</taxon>
        <taxon>Phialemonium</taxon>
    </lineage>
</organism>
<comment type="caution">
    <text evidence="2">The sequence shown here is derived from an EMBL/GenBank/DDBJ whole genome shotgun (WGS) entry which is preliminary data.</text>
</comment>
<dbReference type="EMBL" id="JAZHXJ010002483">
    <property type="protein sequence ID" value="KAL1838383.1"/>
    <property type="molecule type" value="Genomic_DNA"/>
</dbReference>
<name>A0ABR3VB49_9PEZI</name>
<feature type="region of interest" description="Disordered" evidence="1">
    <location>
        <begin position="183"/>
        <end position="217"/>
    </location>
</feature>
<keyword evidence="3" id="KW-1185">Reference proteome</keyword>
<protein>
    <submittedName>
        <fullName evidence="2">Uncharacterized protein</fullName>
    </submittedName>
</protein>
<reference evidence="2 3" key="1">
    <citation type="journal article" date="2024" name="Commun. Biol.">
        <title>Comparative genomic analysis of thermophilic fungi reveals convergent evolutionary adaptations and gene losses.</title>
        <authorList>
            <person name="Steindorff A.S."/>
            <person name="Aguilar-Pontes M.V."/>
            <person name="Robinson A.J."/>
            <person name="Andreopoulos B."/>
            <person name="LaButti K."/>
            <person name="Kuo A."/>
            <person name="Mondo S."/>
            <person name="Riley R."/>
            <person name="Otillar R."/>
            <person name="Haridas S."/>
            <person name="Lipzen A."/>
            <person name="Grimwood J."/>
            <person name="Schmutz J."/>
            <person name="Clum A."/>
            <person name="Reid I.D."/>
            <person name="Moisan M.C."/>
            <person name="Butler G."/>
            <person name="Nguyen T.T.M."/>
            <person name="Dewar K."/>
            <person name="Conant G."/>
            <person name="Drula E."/>
            <person name="Henrissat B."/>
            <person name="Hansel C."/>
            <person name="Singer S."/>
            <person name="Hutchinson M.I."/>
            <person name="de Vries R.P."/>
            <person name="Natvig D.O."/>
            <person name="Powell A.J."/>
            <person name="Tsang A."/>
            <person name="Grigoriev I.V."/>
        </authorList>
    </citation>
    <scope>NUCLEOTIDE SEQUENCE [LARGE SCALE GENOMIC DNA]</scope>
    <source>
        <strain evidence="2 3">ATCC 24622</strain>
    </source>
</reference>